<organism evidence="1 2">
    <name type="scientific">Eretmocerus hayati</name>
    <dbReference type="NCBI Taxonomy" id="131215"/>
    <lineage>
        <taxon>Eukaryota</taxon>
        <taxon>Metazoa</taxon>
        <taxon>Ecdysozoa</taxon>
        <taxon>Arthropoda</taxon>
        <taxon>Hexapoda</taxon>
        <taxon>Insecta</taxon>
        <taxon>Pterygota</taxon>
        <taxon>Neoptera</taxon>
        <taxon>Endopterygota</taxon>
        <taxon>Hymenoptera</taxon>
        <taxon>Apocrita</taxon>
        <taxon>Proctotrupomorpha</taxon>
        <taxon>Chalcidoidea</taxon>
        <taxon>Aphelinidae</taxon>
        <taxon>Aphelininae</taxon>
        <taxon>Eretmocerus</taxon>
    </lineage>
</organism>
<protein>
    <submittedName>
        <fullName evidence="1">Uncharacterized protein</fullName>
    </submittedName>
</protein>
<proteinExistence type="predicted"/>
<dbReference type="EMBL" id="CM056744">
    <property type="protein sequence ID" value="KAJ8666026.1"/>
    <property type="molecule type" value="Genomic_DNA"/>
</dbReference>
<accession>A0ACC2N5Q9</accession>
<dbReference type="Proteomes" id="UP001239111">
    <property type="component" value="Chromosome 4"/>
</dbReference>
<comment type="caution">
    <text evidence="1">The sequence shown here is derived from an EMBL/GenBank/DDBJ whole genome shotgun (WGS) entry which is preliminary data.</text>
</comment>
<evidence type="ECO:0000313" key="1">
    <source>
        <dbReference type="EMBL" id="KAJ8666026.1"/>
    </source>
</evidence>
<keyword evidence="2" id="KW-1185">Reference proteome</keyword>
<evidence type="ECO:0000313" key="2">
    <source>
        <dbReference type="Proteomes" id="UP001239111"/>
    </source>
</evidence>
<reference evidence="1" key="1">
    <citation type="submission" date="2023-04" db="EMBL/GenBank/DDBJ databases">
        <title>A chromosome-level genome assembly of the parasitoid wasp Eretmocerus hayati.</title>
        <authorList>
            <person name="Zhong Y."/>
            <person name="Liu S."/>
            <person name="Liu Y."/>
        </authorList>
    </citation>
    <scope>NUCLEOTIDE SEQUENCE</scope>
    <source>
        <strain evidence="1">ZJU_SS_LIU_2023</strain>
    </source>
</reference>
<gene>
    <name evidence="1" type="ORF">QAD02_007688</name>
</gene>
<name>A0ACC2N5Q9_9HYME</name>
<sequence>MEIDELTINVSEKMAIHPLSWKVKEFETQGQAGVQILVWGKGNEPKNGGSMSNGEETILINTKGTKSENELRTEGNGKLSSGRSIIEESKRAKYQPVVNLTRLKPPAIDISATNKGITR</sequence>